<keyword evidence="3" id="KW-0804">Transcription</keyword>
<dbReference type="EMBL" id="CABDVU010000001">
    <property type="protein sequence ID" value="VTN11408.1"/>
    <property type="molecule type" value="Genomic_DNA"/>
</dbReference>
<evidence type="ECO:0000313" key="5">
    <source>
        <dbReference type="EMBL" id="VTN11408.1"/>
    </source>
</evidence>
<dbReference type="GO" id="GO:0003677">
    <property type="term" value="F:DNA binding"/>
    <property type="evidence" value="ECO:0007669"/>
    <property type="project" value="UniProtKB-KW"/>
</dbReference>
<dbReference type="InterPro" id="IPR036388">
    <property type="entry name" value="WH-like_DNA-bd_sf"/>
</dbReference>
<feature type="domain" description="HTH gntR-type" evidence="4">
    <location>
        <begin position="10"/>
        <end position="78"/>
    </location>
</feature>
<dbReference type="GO" id="GO:0003700">
    <property type="term" value="F:DNA-binding transcription factor activity"/>
    <property type="evidence" value="ECO:0007669"/>
    <property type="project" value="InterPro"/>
</dbReference>
<dbReference type="InterPro" id="IPR011711">
    <property type="entry name" value="GntR_C"/>
</dbReference>
<name>A0A4U9D5F4_RAOTE</name>
<dbReference type="SMART" id="SM00345">
    <property type="entry name" value="HTH_GNTR"/>
    <property type="match status" value="1"/>
</dbReference>
<dbReference type="InterPro" id="IPR008920">
    <property type="entry name" value="TF_FadR/GntR_C"/>
</dbReference>
<dbReference type="PANTHER" id="PTHR43537">
    <property type="entry name" value="TRANSCRIPTIONAL REGULATOR, GNTR FAMILY"/>
    <property type="match status" value="1"/>
</dbReference>
<evidence type="ECO:0000256" key="1">
    <source>
        <dbReference type="ARBA" id="ARBA00023015"/>
    </source>
</evidence>
<dbReference type="Gene3D" id="1.10.10.10">
    <property type="entry name" value="Winged helix-like DNA-binding domain superfamily/Winged helix DNA-binding domain"/>
    <property type="match status" value="1"/>
</dbReference>
<evidence type="ECO:0000313" key="6">
    <source>
        <dbReference type="Proteomes" id="UP000339249"/>
    </source>
</evidence>
<dbReference type="CDD" id="cd07377">
    <property type="entry name" value="WHTH_GntR"/>
    <property type="match status" value="1"/>
</dbReference>
<keyword evidence="2" id="KW-0238">DNA-binding</keyword>
<dbReference type="Proteomes" id="UP000339249">
    <property type="component" value="Unassembled WGS sequence"/>
</dbReference>
<dbReference type="InterPro" id="IPR036390">
    <property type="entry name" value="WH_DNA-bd_sf"/>
</dbReference>
<evidence type="ECO:0000259" key="4">
    <source>
        <dbReference type="PROSITE" id="PS50949"/>
    </source>
</evidence>
<dbReference type="Pfam" id="PF00392">
    <property type="entry name" value="GntR"/>
    <property type="match status" value="1"/>
</dbReference>
<dbReference type="SUPFAM" id="SSF46785">
    <property type="entry name" value="Winged helix' DNA-binding domain"/>
    <property type="match status" value="1"/>
</dbReference>
<dbReference type="PRINTS" id="PR00035">
    <property type="entry name" value="HTHGNTR"/>
</dbReference>
<evidence type="ECO:0000256" key="3">
    <source>
        <dbReference type="ARBA" id="ARBA00023163"/>
    </source>
</evidence>
<organism evidence="5 6">
    <name type="scientific">Raoultella terrigena</name>
    <name type="common">Klebsiella terrigena</name>
    <dbReference type="NCBI Taxonomy" id="577"/>
    <lineage>
        <taxon>Bacteria</taxon>
        <taxon>Pseudomonadati</taxon>
        <taxon>Pseudomonadota</taxon>
        <taxon>Gammaproteobacteria</taxon>
        <taxon>Enterobacterales</taxon>
        <taxon>Enterobacteriaceae</taxon>
        <taxon>Klebsiella/Raoultella group</taxon>
        <taxon>Raoultella</taxon>
    </lineage>
</organism>
<dbReference type="Gene3D" id="1.20.120.530">
    <property type="entry name" value="GntR ligand-binding domain-like"/>
    <property type="match status" value="1"/>
</dbReference>
<dbReference type="SMART" id="SM00895">
    <property type="entry name" value="FCD"/>
    <property type="match status" value="1"/>
</dbReference>
<dbReference type="PROSITE" id="PS50949">
    <property type="entry name" value="HTH_GNTR"/>
    <property type="match status" value="1"/>
</dbReference>
<dbReference type="PANTHER" id="PTHR43537:SF5">
    <property type="entry name" value="UXU OPERON TRANSCRIPTIONAL REGULATOR"/>
    <property type="match status" value="1"/>
</dbReference>
<protein>
    <submittedName>
        <fullName evidence="5">L-lactate utilization operon repressor</fullName>
    </submittedName>
</protein>
<evidence type="ECO:0000256" key="2">
    <source>
        <dbReference type="ARBA" id="ARBA00023125"/>
    </source>
</evidence>
<reference evidence="5 6" key="1">
    <citation type="submission" date="2019-04" db="EMBL/GenBank/DDBJ databases">
        <authorList>
            <consortium name="Pathogen Informatics"/>
        </authorList>
    </citation>
    <scope>NUCLEOTIDE SEQUENCE [LARGE SCALE GENOMIC DNA]</scope>
    <source>
        <strain evidence="5 6">NCTC9185</strain>
    </source>
</reference>
<proteinExistence type="predicted"/>
<keyword evidence="1" id="KW-0805">Transcription regulation</keyword>
<dbReference type="AlphaFoldDB" id="A0A4U9D5F4"/>
<dbReference type="Pfam" id="PF07729">
    <property type="entry name" value="FCD"/>
    <property type="match status" value="1"/>
</dbReference>
<dbReference type="InterPro" id="IPR000524">
    <property type="entry name" value="Tscrpt_reg_HTH_GntR"/>
</dbReference>
<dbReference type="SUPFAM" id="SSF48008">
    <property type="entry name" value="GntR ligand-binding domain-like"/>
    <property type="match status" value="1"/>
</dbReference>
<gene>
    <name evidence="5" type="primary">lutR_1</name>
    <name evidence="5" type="ORF">NCTC9185_03364</name>
</gene>
<sequence length="305" mass="34461">MEKAIIPPEKKPYQEIGDDLRAQIAQGRYPIGSRLPPERNIAETYGVSRTIVREALLMLELQGTVDIRQGSGVYVMRIPHEDDSEEEQMLSSDVGPFEILQARQLLESNIAAFAAKMATRADIDNLKRIIEQEQRAIAGNDASQDNARMFHLVLAGATQNQMLLATVERIWLQMDSSPLWQQFNAHIASRAYRLKWLGERQAILAALRRRDVMGAWQAMWQHLENVKNSLLELSDEDAPDFDGYLLSRYRFFRESRYDHPASVRRAAARAAGHGVAVAGLWRGDAAAGVFCQHRRPQPDAGARCR</sequence>
<accession>A0A4U9D5F4</accession>